<name>A0A8B6DZG4_MYTGA</name>
<dbReference type="Proteomes" id="UP000596742">
    <property type="component" value="Unassembled WGS sequence"/>
</dbReference>
<evidence type="ECO:0000313" key="2">
    <source>
        <dbReference type="EMBL" id="VDI26483.1"/>
    </source>
</evidence>
<proteinExistence type="predicted"/>
<feature type="transmembrane region" description="Helical" evidence="1">
    <location>
        <begin position="203"/>
        <end position="224"/>
    </location>
</feature>
<evidence type="ECO:0008006" key="4">
    <source>
        <dbReference type="Google" id="ProtNLM"/>
    </source>
</evidence>
<evidence type="ECO:0000313" key="3">
    <source>
        <dbReference type="Proteomes" id="UP000596742"/>
    </source>
</evidence>
<dbReference type="AlphaFoldDB" id="A0A8B6DZG4"/>
<dbReference type="OrthoDB" id="6146277at2759"/>
<keyword evidence="1" id="KW-1133">Transmembrane helix</keyword>
<sequence>MEFVTTHPQEQSLRDVGIFKCDINYIQFNAKGEQDADLFFDNHKSRVILGGWGNSKSILQFQNLVPNMDEYNGQLLEHDWLLHTDLNCDNTSTTTSGSLENATYVPTISPSTQKTSNIFTDTDSTSTKLSSTTLNSACECPCSELGNQDTTEFLIEKQEMNFRKRLEELEHPIRINPKTTSKYRGTRISAADDRVSSKVIGCIGAFIICLFIGIVVLFDAIRFWHLRY</sequence>
<keyword evidence="1" id="KW-0812">Transmembrane</keyword>
<evidence type="ECO:0000256" key="1">
    <source>
        <dbReference type="SAM" id="Phobius"/>
    </source>
</evidence>
<keyword evidence="3" id="KW-1185">Reference proteome</keyword>
<keyword evidence="1" id="KW-0472">Membrane</keyword>
<protein>
    <recommendedName>
        <fullName evidence="4">Farnesoic acid O-methyl transferase domain-containing protein</fullName>
    </recommendedName>
</protein>
<accession>A0A8B6DZG4</accession>
<gene>
    <name evidence="2" type="ORF">MGAL_10B088599</name>
</gene>
<reference evidence="2" key="1">
    <citation type="submission" date="2018-11" db="EMBL/GenBank/DDBJ databases">
        <authorList>
            <person name="Alioto T."/>
            <person name="Alioto T."/>
        </authorList>
    </citation>
    <scope>NUCLEOTIDE SEQUENCE</scope>
</reference>
<comment type="caution">
    <text evidence="2">The sequence shown here is derived from an EMBL/GenBank/DDBJ whole genome shotgun (WGS) entry which is preliminary data.</text>
</comment>
<dbReference type="EMBL" id="UYJE01004256">
    <property type="protein sequence ID" value="VDI26483.1"/>
    <property type="molecule type" value="Genomic_DNA"/>
</dbReference>
<organism evidence="2 3">
    <name type="scientific">Mytilus galloprovincialis</name>
    <name type="common">Mediterranean mussel</name>
    <dbReference type="NCBI Taxonomy" id="29158"/>
    <lineage>
        <taxon>Eukaryota</taxon>
        <taxon>Metazoa</taxon>
        <taxon>Spiralia</taxon>
        <taxon>Lophotrochozoa</taxon>
        <taxon>Mollusca</taxon>
        <taxon>Bivalvia</taxon>
        <taxon>Autobranchia</taxon>
        <taxon>Pteriomorphia</taxon>
        <taxon>Mytilida</taxon>
        <taxon>Mytiloidea</taxon>
        <taxon>Mytilidae</taxon>
        <taxon>Mytilinae</taxon>
        <taxon>Mytilus</taxon>
    </lineage>
</organism>